<comment type="cofactor">
    <cofactor evidence="12 15">
        <name>Zn(2+)</name>
        <dbReference type="ChEBI" id="CHEBI:29105"/>
    </cofactor>
    <text evidence="12 15">Binds 1 zinc ion.</text>
</comment>
<feature type="binding site" evidence="14">
    <location>
        <begin position="293"/>
        <end position="299"/>
    </location>
    <ligand>
        <name>NADP(+)</name>
        <dbReference type="ChEBI" id="CHEBI:58349"/>
    </ligand>
</feature>
<evidence type="ECO:0000256" key="14">
    <source>
        <dbReference type="PIRSR" id="PIRSR006769-2"/>
    </source>
</evidence>
<feature type="binding site" evidence="14">
    <location>
        <position position="199"/>
    </location>
    <ligand>
        <name>NADP(+)</name>
        <dbReference type="ChEBI" id="CHEBI:58349"/>
    </ligand>
</feature>
<keyword evidence="9 12" id="KW-0521">NADP</keyword>
<dbReference type="GO" id="GO:0050661">
    <property type="term" value="F:NADP binding"/>
    <property type="evidence" value="ECO:0007669"/>
    <property type="project" value="InterPro"/>
</dbReference>
<dbReference type="KEGG" id="rru:Rru_A1825"/>
<dbReference type="Proteomes" id="UP000001929">
    <property type="component" value="Chromosome"/>
</dbReference>
<comment type="function">
    <text evidence="1 12">Converts 2,5-diamino-6-(ribosylamino)-4(3h)-pyrimidinone 5'-phosphate into 5-amino-6-(ribosylamino)-2,4(1h,3h)-pyrimidinedione 5'-phosphate.</text>
</comment>
<keyword evidence="7 12" id="KW-0479">Metal-binding</keyword>
<feature type="binding site" evidence="15">
    <location>
        <position position="70"/>
    </location>
    <ligand>
        <name>Zn(2+)</name>
        <dbReference type="ChEBI" id="CHEBI:29105"/>
        <note>catalytic</note>
    </ligand>
</feature>
<dbReference type="PANTHER" id="PTHR38011:SF7">
    <property type="entry name" value="2,5-DIAMINO-6-RIBOSYLAMINO-4(3H)-PYRIMIDINONE 5'-PHOSPHATE REDUCTASE"/>
    <property type="match status" value="1"/>
</dbReference>
<dbReference type="PANTHER" id="PTHR38011">
    <property type="entry name" value="DIHYDROFOLATE REDUCTASE FAMILY PROTEIN (AFU_ORTHOLOGUE AFUA_8G06820)"/>
    <property type="match status" value="1"/>
</dbReference>
<dbReference type="Pfam" id="PF00383">
    <property type="entry name" value="dCMP_cyt_deam_1"/>
    <property type="match status" value="1"/>
</dbReference>
<evidence type="ECO:0000256" key="3">
    <source>
        <dbReference type="ARBA" id="ARBA00004910"/>
    </source>
</evidence>
<keyword evidence="10 12" id="KW-0560">Oxidoreductase</keyword>
<feature type="domain" description="CMP/dCMP-type deaminase" evidence="16">
    <location>
        <begin position="1"/>
        <end position="118"/>
    </location>
</feature>
<evidence type="ECO:0000313" key="18">
    <source>
        <dbReference type="Proteomes" id="UP000001929"/>
    </source>
</evidence>
<feature type="binding site" evidence="14">
    <location>
        <position position="163"/>
    </location>
    <ligand>
        <name>substrate</name>
    </ligand>
</feature>
<accession>Q2RTC0</accession>
<evidence type="ECO:0000256" key="13">
    <source>
        <dbReference type="PIRSR" id="PIRSR006769-1"/>
    </source>
</evidence>
<comment type="catalytic activity">
    <reaction evidence="12">
        <text>5-amino-6-(5-phospho-D-ribitylamino)uracil + NADP(+) = 5-amino-6-(5-phospho-D-ribosylamino)uracil + NADPH + H(+)</text>
        <dbReference type="Rhea" id="RHEA:17845"/>
        <dbReference type="ChEBI" id="CHEBI:15378"/>
        <dbReference type="ChEBI" id="CHEBI:57783"/>
        <dbReference type="ChEBI" id="CHEBI:58349"/>
        <dbReference type="ChEBI" id="CHEBI:58421"/>
        <dbReference type="ChEBI" id="CHEBI:58453"/>
        <dbReference type="EC" id="1.1.1.193"/>
    </reaction>
</comment>
<evidence type="ECO:0000256" key="2">
    <source>
        <dbReference type="ARBA" id="ARBA00004882"/>
    </source>
</evidence>
<feature type="binding site" evidence="14">
    <location>
        <position position="191"/>
    </location>
    <ligand>
        <name>NADP(+)</name>
        <dbReference type="ChEBI" id="CHEBI:58349"/>
    </ligand>
</feature>
<feature type="binding site" evidence="15">
    <location>
        <position position="79"/>
    </location>
    <ligand>
        <name>Zn(2+)</name>
        <dbReference type="ChEBI" id="CHEBI:29105"/>
        <note>catalytic</note>
    </ligand>
</feature>
<dbReference type="eggNOG" id="COG0117">
    <property type="taxonomic scope" value="Bacteria"/>
</dbReference>
<dbReference type="EnsemblBacteria" id="ABC22625">
    <property type="protein sequence ID" value="ABC22625"/>
    <property type="gene ID" value="Rru_A1825"/>
</dbReference>
<dbReference type="PIRSF" id="PIRSF006769">
    <property type="entry name" value="RibD"/>
    <property type="match status" value="1"/>
</dbReference>
<comment type="similarity">
    <text evidence="4 12">In the N-terminal section; belongs to the cytidine and deoxycytidylate deaminase family.</text>
</comment>
<dbReference type="NCBIfam" id="TIGR00326">
    <property type="entry name" value="eubact_ribD"/>
    <property type="match status" value="1"/>
</dbReference>
<dbReference type="InterPro" id="IPR002125">
    <property type="entry name" value="CMP_dCMP_dom"/>
</dbReference>
<comment type="similarity">
    <text evidence="5 12">In the C-terminal section; belongs to the HTP reductase family.</text>
</comment>
<dbReference type="PROSITE" id="PS51747">
    <property type="entry name" value="CYT_DCMP_DEAMINASES_2"/>
    <property type="match status" value="1"/>
</dbReference>
<dbReference type="NCBIfam" id="TIGR00227">
    <property type="entry name" value="ribD_Cterm"/>
    <property type="match status" value="1"/>
</dbReference>
<comment type="pathway">
    <text evidence="3 12">Cofactor biosynthesis; riboflavin biosynthesis; 5-amino-6-(D-ribitylamino)uracil from GTP: step 3/4.</text>
</comment>
<reference evidence="17 18" key="1">
    <citation type="journal article" date="2011" name="Stand. Genomic Sci.">
        <title>Complete genome sequence of Rhodospirillum rubrum type strain (S1).</title>
        <authorList>
            <person name="Munk A.C."/>
            <person name="Copeland A."/>
            <person name="Lucas S."/>
            <person name="Lapidus A."/>
            <person name="Del Rio T.G."/>
            <person name="Barry K."/>
            <person name="Detter J.C."/>
            <person name="Hammon N."/>
            <person name="Israni S."/>
            <person name="Pitluck S."/>
            <person name="Brettin T."/>
            <person name="Bruce D."/>
            <person name="Han C."/>
            <person name="Tapia R."/>
            <person name="Gilna P."/>
            <person name="Schmutz J."/>
            <person name="Larimer F."/>
            <person name="Land M."/>
            <person name="Kyrpides N.C."/>
            <person name="Mavromatis K."/>
            <person name="Richardson P."/>
            <person name="Rohde M."/>
            <person name="Goker M."/>
            <person name="Klenk H.P."/>
            <person name="Zhang Y."/>
            <person name="Roberts G.P."/>
            <person name="Reslewic S."/>
            <person name="Schwartz D.C."/>
        </authorList>
    </citation>
    <scope>NUCLEOTIDE SEQUENCE [LARGE SCALE GENOMIC DNA]</scope>
    <source>
        <strain evidence="18">ATCC 11170 / ATH 1.1.1 / DSM 467 / LMG 4362 / NCIMB 8255 / S1</strain>
    </source>
</reference>
<dbReference type="AlphaFoldDB" id="Q2RTC0"/>
<evidence type="ECO:0000313" key="17">
    <source>
        <dbReference type="EMBL" id="ABC22625.1"/>
    </source>
</evidence>
<feature type="binding site" evidence="14">
    <location>
        <position position="149"/>
    </location>
    <ligand>
        <name>NADP(+)</name>
        <dbReference type="ChEBI" id="CHEBI:58349"/>
    </ligand>
</feature>
<feature type="binding site" evidence="14">
    <location>
        <position position="195"/>
    </location>
    <ligand>
        <name>NADP(+)</name>
        <dbReference type="ChEBI" id="CHEBI:58349"/>
    </ligand>
</feature>
<proteinExistence type="inferred from homology"/>
<feature type="binding site" evidence="14">
    <location>
        <position position="179"/>
    </location>
    <ligand>
        <name>substrate</name>
    </ligand>
</feature>
<dbReference type="GO" id="GO:0008270">
    <property type="term" value="F:zinc ion binding"/>
    <property type="evidence" value="ECO:0007669"/>
    <property type="project" value="InterPro"/>
</dbReference>
<dbReference type="InterPro" id="IPR016192">
    <property type="entry name" value="APOBEC/CMP_deaminase_Zn-bd"/>
</dbReference>
<dbReference type="InterPro" id="IPR016193">
    <property type="entry name" value="Cytidine_deaminase-like"/>
</dbReference>
<feature type="binding site" evidence="14">
    <location>
        <position position="202"/>
    </location>
    <ligand>
        <name>substrate</name>
    </ligand>
</feature>
<keyword evidence="12 17" id="KW-0378">Hydrolase</keyword>
<evidence type="ECO:0000256" key="7">
    <source>
        <dbReference type="ARBA" id="ARBA00022723"/>
    </source>
</evidence>
<evidence type="ECO:0000256" key="12">
    <source>
        <dbReference type="PIRNR" id="PIRNR006769"/>
    </source>
</evidence>
<evidence type="ECO:0000256" key="6">
    <source>
        <dbReference type="ARBA" id="ARBA00022619"/>
    </source>
</evidence>
<dbReference type="InterPro" id="IPR050765">
    <property type="entry name" value="Riboflavin_Biosynth_HTPR"/>
</dbReference>
<dbReference type="UniPathway" id="UPA00275">
    <property type="reaction ID" value="UER00401"/>
</dbReference>
<organism evidence="17 18">
    <name type="scientific">Rhodospirillum rubrum (strain ATCC 11170 / ATH 1.1.1 / DSM 467 / LMG 4362 / NCIMB 8255 / S1)</name>
    <dbReference type="NCBI Taxonomy" id="269796"/>
    <lineage>
        <taxon>Bacteria</taxon>
        <taxon>Pseudomonadati</taxon>
        <taxon>Pseudomonadota</taxon>
        <taxon>Alphaproteobacteria</taxon>
        <taxon>Rhodospirillales</taxon>
        <taxon>Rhodospirillaceae</taxon>
        <taxon>Rhodospirillum</taxon>
    </lineage>
</organism>
<dbReference type="EMBL" id="CP000230">
    <property type="protein sequence ID" value="ABC22625.1"/>
    <property type="molecule type" value="Genomic_DNA"/>
</dbReference>
<evidence type="ECO:0000256" key="10">
    <source>
        <dbReference type="ARBA" id="ARBA00023002"/>
    </source>
</evidence>
<dbReference type="eggNOG" id="COG1985">
    <property type="taxonomic scope" value="Bacteria"/>
</dbReference>
<dbReference type="SUPFAM" id="SSF53597">
    <property type="entry name" value="Dihydrofolate reductase-like"/>
    <property type="match status" value="1"/>
</dbReference>
<feature type="binding site" evidence="14">
    <location>
        <position position="291"/>
    </location>
    <ligand>
        <name>substrate</name>
    </ligand>
</feature>
<evidence type="ECO:0000256" key="15">
    <source>
        <dbReference type="PIRSR" id="PIRSR006769-3"/>
    </source>
</evidence>
<dbReference type="Gene3D" id="3.40.140.10">
    <property type="entry name" value="Cytidine Deaminase, domain 2"/>
    <property type="match status" value="1"/>
</dbReference>
<comment type="catalytic activity">
    <reaction evidence="12">
        <text>2,5-diamino-6-hydroxy-4-(5-phosphoribosylamino)-pyrimidine + H2O + H(+) = 5-amino-6-(5-phospho-D-ribosylamino)uracil + NH4(+)</text>
        <dbReference type="Rhea" id="RHEA:21868"/>
        <dbReference type="ChEBI" id="CHEBI:15377"/>
        <dbReference type="ChEBI" id="CHEBI:15378"/>
        <dbReference type="ChEBI" id="CHEBI:28938"/>
        <dbReference type="ChEBI" id="CHEBI:58453"/>
        <dbReference type="ChEBI" id="CHEBI:58614"/>
        <dbReference type="EC" id="3.5.4.26"/>
    </reaction>
</comment>
<dbReference type="GO" id="GO:0009231">
    <property type="term" value="P:riboflavin biosynthetic process"/>
    <property type="evidence" value="ECO:0007669"/>
    <property type="project" value="UniProtKB-UniPathway"/>
</dbReference>
<dbReference type="PROSITE" id="PS00903">
    <property type="entry name" value="CYT_DCMP_DEAMINASES_1"/>
    <property type="match status" value="1"/>
</dbReference>
<protein>
    <recommendedName>
        <fullName evidence="12">Riboflavin biosynthesis protein RibD</fullName>
    </recommendedName>
    <domain>
        <recommendedName>
            <fullName evidence="12">Diaminohydroxyphosphoribosylaminopyrimidine deaminase</fullName>
            <shortName evidence="12">DRAP deaminase</shortName>
            <ecNumber evidence="12">3.5.4.26</ecNumber>
        </recommendedName>
        <alternativeName>
            <fullName evidence="12">Riboflavin-specific deaminase</fullName>
        </alternativeName>
    </domain>
    <domain>
        <recommendedName>
            <fullName evidence="12">5-amino-6-(5-phosphoribosylamino)uracil reductase</fullName>
            <ecNumber evidence="12">1.1.1.193</ecNumber>
        </recommendedName>
        <alternativeName>
            <fullName evidence="12">HTP reductase</fullName>
        </alternativeName>
    </domain>
</protein>
<feature type="active site" description="Proton donor" evidence="13">
    <location>
        <position position="47"/>
    </location>
</feature>
<comment type="pathway">
    <text evidence="2 12">Cofactor biosynthesis; riboflavin biosynthesis; 5-amino-6-(D-ribitylamino)uracil from GTP: step 2/4.</text>
</comment>
<keyword evidence="8 12" id="KW-0862">Zinc</keyword>
<feature type="binding site" evidence="14">
    <location>
        <position position="165"/>
    </location>
    <ligand>
        <name>NADP(+)</name>
        <dbReference type="ChEBI" id="CHEBI:58349"/>
    </ligand>
</feature>
<evidence type="ECO:0000259" key="16">
    <source>
        <dbReference type="PROSITE" id="PS51747"/>
    </source>
</evidence>
<keyword evidence="18" id="KW-1185">Reference proteome</keyword>
<keyword evidence="6 12" id="KW-0686">Riboflavin biosynthesis</keyword>
<dbReference type="InterPro" id="IPR011549">
    <property type="entry name" value="RibD_C"/>
</dbReference>
<dbReference type="InterPro" id="IPR024072">
    <property type="entry name" value="DHFR-like_dom_sf"/>
</dbReference>
<dbReference type="GO" id="GO:0008835">
    <property type="term" value="F:diaminohydroxyphosphoribosylaminopyrimidine deaminase activity"/>
    <property type="evidence" value="ECO:0007669"/>
    <property type="project" value="UniProtKB-EC"/>
</dbReference>
<dbReference type="Gene3D" id="3.40.430.10">
    <property type="entry name" value="Dihydrofolate Reductase, subunit A"/>
    <property type="match status" value="1"/>
</dbReference>
<evidence type="ECO:0000256" key="5">
    <source>
        <dbReference type="ARBA" id="ARBA00007417"/>
    </source>
</evidence>
<dbReference type="CDD" id="cd01284">
    <property type="entry name" value="Riboflavin_deaminase-reductase"/>
    <property type="match status" value="1"/>
</dbReference>
<evidence type="ECO:0000256" key="11">
    <source>
        <dbReference type="ARBA" id="ARBA00023268"/>
    </source>
</evidence>
<dbReference type="SUPFAM" id="SSF53927">
    <property type="entry name" value="Cytidine deaminase-like"/>
    <property type="match status" value="1"/>
</dbReference>
<evidence type="ECO:0000256" key="1">
    <source>
        <dbReference type="ARBA" id="ARBA00002151"/>
    </source>
</evidence>
<dbReference type="STRING" id="269796.Rru_A1825"/>
<gene>
    <name evidence="17" type="ordered locus">Rru_A1825</name>
</gene>
<dbReference type="Pfam" id="PF01872">
    <property type="entry name" value="RibD_C"/>
    <property type="match status" value="1"/>
</dbReference>
<dbReference type="EC" id="3.5.4.26" evidence="12"/>
<feature type="binding site" evidence="14">
    <location>
        <position position="218"/>
    </location>
    <ligand>
        <name>NADP(+)</name>
        <dbReference type="ChEBI" id="CHEBI:58349"/>
    </ligand>
</feature>
<dbReference type="PATRIC" id="fig|269796.9.peg.1903"/>
<evidence type="ECO:0000256" key="8">
    <source>
        <dbReference type="ARBA" id="ARBA00022833"/>
    </source>
</evidence>
<dbReference type="HOGENOM" id="CLU_036590_1_1_5"/>
<feature type="binding site" evidence="15">
    <location>
        <position position="45"/>
    </location>
    <ligand>
        <name>Zn(2+)</name>
        <dbReference type="ChEBI" id="CHEBI:29105"/>
        <note>catalytic</note>
    </ligand>
</feature>
<name>Q2RTC0_RHORT</name>
<dbReference type="GO" id="GO:0008703">
    <property type="term" value="F:5-amino-6-(5-phosphoribosylamino)uracil reductase activity"/>
    <property type="evidence" value="ECO:0007669"/>
    <property type="project" value="UniProtKB-EC"/>
</dbReference>
<dbReference type="EC" id="1.1.1.193" evidence="12"/>
<dbReference type="InterPro" id="IPR002734">
    <property type="entry name" value="RibDG_C"/>
</dbReference>
<evidence type="ECO:0000256" key="9">
    <source>
        <dbReference type="ARBA" id="ARBA00022857"/>
    </source>
</evidence>
<keyword evidence="11" id="KW-0511">Multifunctional enzyme</keyword>
<dbReference type="InterPro" id="IPR004794">
    <property type="entry name" value="Eubact_RibD"/>
</dbReference>
<sequence length="367" mass="38084">MRTALGLAARGLGRVWPNPAVGCVLVDAQGRVVGRGWTQPGGRPHAEREALDRAGAAARGATAYVTLEPCSHHGKTPPCADALIDAGVVRVVAALGDPDPRVSGRGFAQLRAAGVVVETGLLVDEARALNLGFLLHRLRGRPLVTLKAATTLDGRIATAGGDSQWITGPQARRYGHLLRADHDAIAIGLGTALADDPLLSCRLAGLEDRSPLRVVFDSALALPLGGALVRSADRLPLWIITTAAATAARRQALVERGAEILEVEADPRGRPTIAGALSALAGQGVTRLLVEGGGHLAAAFLAADLVDRLAWFRAARLIGGDGLAAVAALGIDRLADSVQFSLEACQTLGDDRLELYARSRDPLSPAP</sequence>
<dbReference type="PhylomeDB" id="Q2RTC0"/>
<evidence type="ECO:0000256" key="4">
    <source>
        <dbReference type="ARBA" id="ARBA00005259"/>
    </source>
</evidence>